<protein>
    <recommendedName>
        <fullName evidence="3">Peptidase S1 domain-containing protein</fullName>
    </recommendedName>
</protein>
<evidence type="ECO:0008006" key="3">
    <source>
        <dbReference type="Google" id="ProtNLM"/>
    </source>
</evidence>
<dbReference type="InterPro" id="IPR043504">
    <property type="entry name" value="Peptidase_S1_PA_chymotrypsin"/>
</dbReference>
<evidence type="ECO:0000313" key="1">
    <source>
        <dbReference type="EMBL" id="KJH49495.1"/>
    </source>
</evidence>
<reference evidence="1 2" key="1">
    <citation type="submission" date="2013-11" db="EMBL/GenBank/DDBJ databases">
        <title>Draft genome of the bovine lungworm Dictyocaulus viviparus.</title>
        <authorList>
            <person name="Mitreva M."/>
        </authorList>
    </citation>
    <scope>NUCLEOTIDE SEQUENCE [LARGE SCALE GENOMIC DNA]</scope>
    <source>
        <strain evidence="1 2">HannoverDv2000</strain>
    </source>
</reference>
<organism evidence="1 2">
    <name type="scientific">Dictyocaulus viviparus</name>
    <name type="common">Bovine lungworm</name>
    <dbReference type="NCBI Taxonomy" id="29172"/>
    <lineage>
        <taxon>Eukaryota</taxon>
        <taxon>Metazoa</taxon>
        <taxon>Ecdysozoa</taxon>
        <taxon>Nematoda</taxon>
        <taxon>Chromadorea</taxon>
        <taxon>Rhabditida</taxon>
        <taxon>Rhabditina</taxon>
        <taxon>Rhabditomorpha</taxon>
        <taxon>Strongyloidea</taxon>
        <taxon>Metastrongylidae</taxon>
        <taxon>Dictyocaulus</taxon>
    </lineage>
</organism>
<dbReference type="EMBL" id="KN716233">
    <property type="protein sequence ID" value="KJH49495.1"/>
    <property type="molecule type" value="Genomic_DNA"/>
</dbReference>
<dbReference type="SUPFAM" id="SSF50494">
    <property type="entry name" value="Trypsin-like serine proteases"/>
    <property type="match status" value="1"/>
</dbReference>
<accession>A0A0D8XYC3</accession>
<keyword evidence="2" id="KW-1185">Reference proteome</keyword>
<reference evidence="2" key="2">
    <citation type="journal article" date="2016" name="Sci. Rep.">
        <title>Dictyocaulus viviparus genome, variome and transcriptome elucidate lungworm biology and support future intervention.</title>
        <authorList>
            <person name="McNulty S.N."/>
            <person name="Strube C."/>
            <person name="Rosa B.A."/>
            <person name="Martin J.C."/>
            <person name="Tyagi R."/>
            <person name="Choi Y.J."/>
            <person name="Wang Q."/>
            <person name="Hallsworth Pepin K."/>
            <person name="Zhang X."/>
            <person name="Ozersky P."/>
            <person name="Wilson R.K."/>
            <person name="Sternberg P.W."/>
            <person name="Gasser R.B."/>
            <person name="Mitreva M."/>
        </authorList>
    </citation>
    <scope>NUCLEOTIDE SEQUENCE [LARGE SCALE GENOMIC DNA]</scope>
    <source>
        <strain evidence="2">HannoverDv2000</strain>
    </source>
</reference>
<proteinExistence type="predicted"/>
<dbReference type="AlphaFoldDB" id="A0A0D8XYC3"/>
<name>A0A0D8XYC3_DICVI</name>
<dbReference type="Gene3D" id="2.40.10.10">
    <property type="entry name" value="Trypsin-like serine proteases"/>
    <property type="match status" value="1"/>
</dbReference>
<gene>
    <name evidence="1" type="ORF">DICVIV_04374</name>
</gene>
<dbReference type="InterPro" id="IPR009003">
    <property type="entry name" value="Peptidase_S1_PA"/>
</dbReference>
<dbReference type="Proteomes" id="UP000053766">
    <property type="component" value="Unassembled WGS sequence"/>
</dbReference>
<evidence type="ECO:0000313" key="2">
    <source>
        <dbReference type="Proteomes" id="UP000053766"/>
    </source>
</evidence>
<sequence>MFITGVLLEIIETSTFDIYASFHGNLDSSWNRELRNICGEYFQPESGAFRSLGGTRVRNREYPWTLGLIALSQTQLNYSPHEPMQSRQLHVYPELRVKDLRSIPKFTSSFRVVNMTIHSNFDPCNNTGDIALLEISPNMLTEAVPICMPRVDERIPDNLTATGFGLNCEITNYKPIQFIFLIASSFETRTKSSFL</sequence>
<dbReference type="OrthoDB" id="7754674at2759"/>